<name>A0A1F7SJQ1_9BACT</name>
<comment type="caution">
    <text evidence="4">The sequence shown here is derived from an EMBL/GenBank/DDBJ whole genome shotgun (WGS) entry which is preliminary data.</text>
</comment>
<dbReference type="PANTHER" id="PTHR43877">
    <property type="entry name" value="AMINOALKYLPHOSPHONATE N-ACETYLTRANSFERASE-RELATED-RELATED"/>
    <property type="match status" value="1"/>
</dbReference>
<accession>A0A1F7SJQ1</accession>
<dbReference type="PROSITE" id="PS51186">
    <property type="entry name" value="GNAT"/>
    <property type="match status" value="1"/>
</dbReference>
<dbReference type="Gene3D" id="3.40.630.30">
    <property type="match status" value="1"/>
</dbReference>
<feature type="domain" description="N-acetyltransferase" evidence="3">
    <location>
        <begin position="4"/>
        <end position="148"/>
    </location>
</feature>
<dbReference type="Pfam" id="PF00583">
    <property type="entry name" value="Acetyltransf_1"/>
    <property type="match status" value="1"/>
</dbReference>
<dbReference type="Proteomes" id="UP000178082">
    <property type="component" value="Unassembled WGS sequence"/>
</dbReference>
<dbReference type="InterPro" id="IPR016181">
    <property type="entry name" value="Acyl_CoA_acyltransferase"/>
</dbReference>
<organism evidence="4 5">
    <name type="scientific">Candidatus Schekmanbacteria bacterium RIFCSPLOWO2_12_FULL_38_15</name>
    <dbReference type="NCBI Taxonomy" id="1817883"/>
    <lineage>
        <taxon>Bacteria</taxon>
        <taxon>Candidatus Schekmaniibacteriota</taxon>
    </lineage>
</organism>
<dbReference type="SUPFAM" id="SSF55729">
    <property type="entry name" value="Acyl-CoA N-acyltransferases (Nat)"/>
    <property type="match status" value="1"/>
</dbReference>
<keyword evidence="1" id="KW-0808">Transferase</keyword>
<gene>
    <name evidence="4" type="ORF">A3G31_04030</name>
</gene>
<dbReference type="CDD" id="cd04301">
    <property type="entry name" value="NAT_SF"/>
    <property type="match status" value="1"/>
</dbReference>
<protein>
    <recommendedName>
        <fullName evidence="3">N-acetyltransferase domain-containing protein</fullName>
    </recommendedName>
</protein>
<dbReference type="InterPro" id="IPR050832">
    <property type="entry name" value="Bact_Acetyltransf"/>
</dbReference>
<proteinExistence type="predicted"/>
<dbReference type="PANTHER" id="PTHR43877:SF2">
    <property type="entry name" value="AMINOALKYLPHOSPHONATE N-ACETYLTRANSFERASE-RELATED"/>
    <property type="match status" value="1"/>
</dbReference>
<keyword evidence="2" id="KW-0012">Acyltransferase</keyword>
<reference evidence="4 5" key="1">
    <citation type="journal article" date="2016" name="Nat. Commun.">
        <title>Thousands of microbial genomes shed light on interconnected biogeochemical processes in an aquifer system.</title>
        <authorList>
            <person name="Anantharaman K."/>
            <person name="Brown C.T."/>
            <person name="Hug L.A."/>
            <person name="Sharon I."/>
            <person name="Castelle C.J."/>
            <person name="Probst A.J."/>
            <person name="Thomas B.C."/>
            <person name="Singh A."/>
            <person name="Wilkins M.J."/>
            <person name="Karaoz U."/>
            <person name="Brodie E.L."/>
            <person name="Williams K.H."/>
            <person name="Hubbard S.S."/>
            <person name="Banfield J.F."/>
        </authorList>
    </citation>
    <scope>NUCLEOTIDE SEQUENCE [LARGE SCALE GENOMIC DNA]</scope>
</reference>
<dbReference type="InterPro" id="IPR000182">
    <property type="entry name" value="GNAT_dom"/>
</dbReference>
<evidence type="ECO:0000259" key="3">
    <source>
        <dbReference type="PROSITE" id="PS51186"/>
    </source>
</evidence>
<dbReference type="EMBL" id="MGDI01000017">
    <property type="protein sequence ID" value="OGL54003.1"/>
    <property type="molecule type" value="Genomic_DNA"/>
</dbReference>
<dbReference type="STRING" id="1817883.A3G31_04030"/>
<dbReference type="GO" id="GO:0016747">
    <property type="term" value="F:acyltransferase activity, transferring groups other than amino-acyl groups"/>
    <property type="evidence" value="ECO:0007669"/>
    <property type="project" value="InterPro"/>
</dbReference>
<evidence type="ECO:0000313" key="5">
    <source>
        <dbReference type="Proteomes" id="UP000178082"/>
    </source>
</evidence>
<sequence>MHKAKIRTAETKDFDDIFLLLQQLWPGKKLHEQNLRAVFASGIGAQNYEYFCAESNGNVIGFCSLVIKNSLWYEGPLGYICELVVDNFYRCQGIGTVLLKTAINKAKEKGCGRIELDSAFHREEAHKFYEKNGFEKRAYLFSKRVIKT</sequence>
<evidence type="ECO:0000313" key="4">
    <source>
        <dbReference type="EMBL" id="OGL54003.1"/>
    </source>
</evidence>
<evidence type="ECO:0000256" key="2">
    <source>
        <dbReference type="ARBA" id="ARBA00023315"/>
    </source>
</evidence>
<evidence type="ECO:0000256" key="1">
    <source>
        <dbReference type="ARBA" id="ARBA00022679"/>
    </source>
</evidence>
<dbReference type="AlphaFoldDB" id="A0A1F7SJQ1"/>